<dbReference type="EMBL" id="JAWRCN010000002">
    <property type="protein sequence ID" value="MDW6019982.1"/>
    <property type="molecule type" value="Genomic_DNA"/>
</dbReference>
<name>A0ABU4IQ42_9VIBR</name>
<dbReference type="GO" id="GO:0032259">
    <property type="term" value="P:methylation"/>
    <property type="evidence" value="ECO:0007669"/>
    <property type="project" value="UniProtKB-KW"/>
</dbReference>
<organism evidence="2 3">
    <name type="scientific">Vibrio plantisponsor</name>
    <dbReference type="NCBI Taxonomy" id="664643"/>
    <lineage>
        <taxon>Bacteria</taxon>
        <taxon>Pseudomonadati</taxon>
        <taxon>Pseudomonadota</taxon>
        <taxon>Gammaproteobacteria</taxon>
        <taxon>Vibrionales</taxon>
        <taxon>Vibrionaceae</taxon>
        <taxon>Vibrio</taxon>
    </lineage>
</organism>
<protein>
    <submittedName>
        <fullName evidence="2">5-methyltetrahydropteroyltriglutamate--homocysteine S-methyltransferase</fullName>
        <ecNumber evidence="2">2.1.1.14</ecNumber>
    </submittedName>
</protein>
<dbReference type="InterPro" id="IPR002629">
    <property type="entry name" value="Met_Synth_C/arc"/>
</dbReference>
<keyword evidence="2" id="KW-0489">Methyltransferase</keyword>
<dbReference type="NCBIfam" id="NF005085">
    <property type="entry name" value="PRK06520.1"/>
    <property type="match status" value="1"/>
</dbReference>
<evidence type="ECO:0000313" key="3">
    <source>
        <dbReference type="Proteomes" id="UP001272325"/>
    </source>
</evidence>
<dbReference type="PANTHER" id="PTHR43844">
    <property type="entry name" value="METHIONINE SYNTHASE"/>
    <property type="match status" value="1"/>
</dbReference>
<dbReference type="Gene3D" id="3.20.20.210">
    <property type="match status" value="1"/>
</dbReference>
<dbReference type="RefSeq" id="WP_171138690.1">
    <property type="nucleotide sequence ID" value="NZ_JAWRCN010000002.1"/>
</dbReference>
<dbReference type="GO" id="GO:0003871">
    <property type="term" value="F:5-methyltetrahydropteroyltriglutamate-homocysteine S-methyltransferase activity"/>
    <property type="evidence" value="ECO:0007669"/>
    <property type="project" value="UniProtKB-EC"/>
</dbReference>
<feature type="domain" description="Cobalamin-independent methionine synthase MetE C-terminal/archaeal" evidence="1">
    <location>
        <begin position="173"/>
        <end position="374"/>
    </location>
</feature>
<dbReference type="CDD" id="cd03311">
    <property type="entry name" value="CIMS_C_terminal_like"/>
    <property type="match status" value="1"/>
</dbReference>
<dbReference type="SUPFAM" id="SSF51726">
    <property type="entry name" value="UROD/MetE-like"/>
    <property type="match status" value="1"/>
</dbReference>
<comment type="caution">
    <text evidence="2">The sequence shown here is derived from an EMBL/GenBank/DDBJ whole genome shotgun (WGS) entry which is preliminary data.</text>
</comment>
<evidence type="ECO:0000313" key="2">
    <source>
        <dbReference type="EMBL" id="MDW6019982.1"/>
    </source>
</evidence>
<accession>A0ABU4IQ42</accession>
<dbReference type="InterPro" id="IPR038071">
    <property type="entry name" value="UROD/MetE-like_sf"/>
</dbReference>
<sequence length="378" mass="43400">MSRYSHVRSYQSLITPFYADQVGSLLRSEKLKAARLQKQNNEITTEQLIQIQRQETRLHVEQQKLAGLTVITDGEYSRAWWHFDFLEGLNGVDGYTPEVPLNFKGTKPKTHSIRITDKISFNPNHPFLRDFEFLSSLLDPTQHVAKQTIPSPNMLFLRGKNVAECYQDNEGKFISDLVQTYQDAIKAFYDKGCRYLQLDDTSWATFFSEEGVSGLKELGYSTEKLLAIFEYLLNESIKNKPEDMLITMHICRGNFRSTYFGSGGYEAAAETIFGRLKVDGLFLEYDDERSGGFDPLKYVTRSDLFIVLGLITSKSPELEPKEYIKSRIQEATKHIPLEQLRLSPQCGFASTEEGNILTEQEQWNKLKHVVEIAEEVWG</sequence>
<proteinExistence type="predicted"/>
<gene>
    <name evidence="2" type="ORF">SBW85_19955</name>
</gene>
<dbReference type="PANTHER" id="PTHR43844:SF1">
    <property type="entry name" value="METHIONINE SYNTHASE"/>
    <property type="match status" value="1"/>
</dbReference>
<keyword evidence="3" id="KW-1185">Reference proteome</keyword>
<dbReference type="Pfam" id="PF01717">
    <property type="entry name" value="Meth_synt_2"/>
    <property type="match status" value="1"/>
</dbReference>
<evidence type="ECO:0000259" key="1">
    <source>
        <dbReference type="Pfam" id="PF01717"/>
    </source>
</evidence>
<dbReference type="EC" id="2.1.1.14" evidence="2"/>
<dbReference type="Proteomes" id="UP001272325">
    <property type="component" value="Unassembled WGS sequence"/>
</dbReference>
<reference evidence="2 3" key="1">
    <citation type="submission" date="2023-11" db="EMBL/GenBank/DDBJ databases">
        <title>Plant-associative lifestyle of Vibrio porteresiae and its evolutionary dynamics.</title>
        <authorList>
            <person name="Rameshkumar N."/>
            <person name="Kirti K."/>
        </authorList>
    </citation>
    <scope>NUCLEOTIDE SEQUENCE [LARGE SCALE GENOMIC DNA]</scope>
    <source>
        <strain evidence="2 3">MSSRF60</strain>
    </source>
</reference>
<keyword evidence="2" id="KW-0808">Transferase</keyword>